<dbReference type="InterPro" id="IPR039672">
    <property type="entry name" value="MFS_2"/>
</dbReference>
<feature type="transmembrane region" description="Helical" evidence="7">
    <location>
        <begin position="327"/>
        <end position="355"/>
    </location>
</feature>
<proteinExistence type="predicted"/>
<dbReference type="SUPFAM" id="SSF103473">
    <property type="entry name" value="MFS general substrate transporter"/>
    <property type="match status" value="2"/>
</dbReference>
<feature type="transmembrane region" description="Helical" evidence="7">
    <location>
        <begin position="200"/>
        <end position="220"/>
    </location>
</feature>
<dbReference type="eggNOG" id="COG2211">
    <property type="taxonomic scope" value="Bacteria"/>
</dbReference>
<dbReference type="STRING" id="497965.Cyan7822_2100"/>
<dbReference type="PANTHER" id="PTHR11328">
    <property type="entry name" value="MAJOR FACILITATOR SUPERFAMILY DOMAIN-CONTAINING PROTEIN"/>
    <property type="match status" value="1"/>
</dbReference>
<dbReference type="HOGENOM" id="CLU_027408_6_0_3"/>
<dbReference type="Proteomes" id="UP000008206">
    <property type="component" value="Chromosome"/>
</dbReference>
<feature type="transmembrane region" description="Helical" evidence="7">
    <location>
        <begin position="393"/>
        <end position="412"/>
    </location>
</feature>
<accession>E0UCK9</accession>
<keyword evidence="9" id="KW-1185">Reference proteome</keyword>
<evidence type="ECO:0000256" key="2">
    <source>
        <dbReference type="ARBA" id="ARBA00022448"/>
    </source>
</evidence>
<evidence type="ECO:0000313" key="8">
    <source>
        <dbReference type="EMBL" id="ADN14080.1"/>
    </source>
</evidence>
<evidence type="ECO:0000256" key="3">
    <source>
        <dbReference type="ARBA" id="ARBA00022475"/>
    </source>
</evidence>
<evidence type="ECO:0000256" key="4">
    <source>
        <dbReference type="ARBA" id="ARBA00022692"/>
    </source>
</evidence>
<organism evidence="8 9">
    <name type="scientific">Gloeothece verrucosa (strain PCC 7822)</name>
    <name type="common">Cyanothece sp. (strain PCC 7822)</name>
    <dbReference type="NCBI Taxonomy" id="497965"/>
    <lineage>
        <taxon>Bacteria</taxon>
        <taxon>Bacillati</taxon>
        <taxon>Cyanobacteriota</taxon>
        <taxon>Cyanophyceae</taxon>
        <taxon>Oscillatoriophycideae</taxon>
        <taxon>Chroococcales</taxon>
        <taxon>Aphanothecaceae</taxon>
        <taxon>Gloeothece</taxon>
        <taxon>Gloeothece verrucosa</taxon>
    </lineage>
</organism>
<keyword evidence="4 7" id="KW-0812">Transmembrane</keyword>
<feature type="transmembrane region" description="Helical" evidence="7">
    <location>
        <begin position="418"/>
        <end position="438"/>
    </location>
</feature>
<evidence type="ECO:0000256" key="7">
    <source>
        <dbReference type="SAM" id="Phobius"/>
    </source>
</evidence>
<dbReference type="Pfam" id="PF13347">
    <property type="entry name" value="MFS_2"/>
    <property type="match status" value="2"/>
</dbReference>
<feature type="transmembrane region" description="Helical" evidence="7">
    <location>
        <begin position="266"/>
        <end position="286"/>
    </location>
</feature>
<comment type="subcellular location">
    <subcellularLocation>
        <location evidence="1">Cell membrane</location>
        <topology evidence="1">Multi-pass membrane protein</topology>
    </subcellularLocation>
</comment>
<dbReference type="GO" id="GO:0008643">
    <property type="term" value="P:carbohydrate transport"/>
    <property type="evidence" value="ECO:0007669"/>
    <property type="project" value="InterPro"/>
</dbReference>
<dbReference type="FunFam" id="1.20.1250.20:FF:000183">
    <property type="entry name" value="sodium-dependent lysophosphatidylcholine symporter 1 isoform X2"/>
    <property type="match status" value="1"/>
</dbReference>
<feature type="transmembrane region" description="Helical" evidence="7">
    <location>
        <begin position="30"/>
        <end position="53"/>
    </location>
</feature>
<feature type="transmembrane region" description="Helical" evidence="7">
    <location>
        <begin position="361"/>
        <end position="381"/>
    </location>
</feature>
<evidence type="ECO:0000313" key="9">
    <source>
        <dbReference type="Proteomes" id="UP000008206"/>
    </source>
</evidence>
<name>E0UCK9_GLOV7</name>
<dbReference type="RefSeq" id="WP_013322186.1">
    <property type="nucleotide sequence ID" value="NC_014501.1"/>
</dbReference>
<dbReference type="OrthoDB" id="9764596at2"/>
<dbReference type="Gene3D" id="1.20.1250.20">
    <property type="entry name" value="MFS general substrate transporter like domains"/>
    <property type="match status" value="2"/>
</dbReference>
<dbReference type="PROSITE" id="PS00872">
    <property type="entry name" value="NA_GALACTOSIDE_SYMP"/>
    <property type="match status" value="1"/>
</dbReference>
<evidence type="ECO:0000256" key="5">
    <source>
        <dbReference type="ARBA" id="ARBA00022989"/>
    </source>
</evidence>
<dbReference type="AlphaFoldDB" id="E0UCK9"/>
<keyword evidence="6 7" id="KW-0472">Membrane</keyword>
<gene>
    <name evidence="8" type="ordered locus">Cyan7822_2100</name>
</gene>
<reference evidence="9" key="1">
    <citation type="journal article" date="2011" name="MBio">
        <title>Novel metabolic attributes of the genus Cyanothece, comprising a group of unicellular nitrogen-fixing Cyanobacteria.</title>
        <authorList>
            <person name="Bandyopadhyay A."/>
            <person name="Elvitigala T."/>
            <person name="Welsh E."/>
            <person name="Stockel J."/>
            <person name="Liberton M."/>
            <person name="Min H."/>
            <person name="Sherman L.A."/>
            <person name="Pakrasi H.B."/>
        </authorList>
    </citation>
    <scope>NUCLEOTIDE SEQUENCE [LARGE SCALE GENOMIC DNA]</scope>
    <source>
        <strain evidence="9">PCC 7822</strain>
    </source>
</reference>
<dbReference type="GO" id="GO:0015293">
    <property type="term" value="F:symporter activity"/>
    <property type="evidence" value="ECO:0007669"/>
    <property type="project" value="InterPro"/>
</dbReference>
<keyword evidence="2" id="KW-0813">Transport</keyword>
<dbReference type="GO" id="GO:0006814">
    <property type="term" value="P:sodium ion transport"/>
    <property type="evidence" value="ECO:0007669"/>
    <property type="project" value="InterPro"/>
</dbReference>
<dbReference type="EMBL" id="CP002198">
    <property type="protein sequence ID" value="ADN14080.1"/>
    <property type="molecule type" value="Genomic_DNA"/>
</dbReference>
<keyword evidence="3" id="KW-1003">Cell membrane</keyword>
<feature type="transmembrane region" description="Helical" evidence="7">
    <location>
        <begin position="506"/>
        <end position="530"/>
    </location>
</feature>
<feature type="transmembrane region" description="Helical" evidence="7">
    <location>
        <begin position="126"/>
        <end position="147"/>
    </location>
</feature>
<keyword evidence="5 7" id="KW-1133">Transmembrane helix</keyword>
<dbReference type="CDD" id="cd17332">
    <property type="entry name" value="MFS_MelB_like"/>
    <property type="match status" value="1"/>
</dbReference>
<dbReference type="KEGG" id="cyj:Cyan7822_2100"/>
<protein>
    <submittedName>
        <fullName evidence="8">Sugar (Glycoside-Pentoside-Hexuronide) transporter</fullName>
    </submittedName>
</protein>
<evidence type="ECO:0000256" key="1">
    <source>
        <dbReference type="ARBA" id="ARBA00004651"/>
    </source>
</evidence>
<feature type="transmembrane region" description="Helical" evidence="7">
    <location>
        <begin position="167"/>
        <end position="188"/>
    </location>
</feature>
<evidence type="ECO:0000256" key="6">
    <source>
        <dbReference type="ARBA" id="ARBA00023136"/>
    </source>
</evidence>
<dbReference type="GO" id="GO:0005886">
    <property type="term" value="C:plasma membrane"/>
    <property type="evidence" value="ECO:0007669"/>
    <property type="project" value="UniProtKB-SubCell"/>
</dbReference>
<feature type="transmembrane region" description="Helical" evidence="7">
    <location>
        <begin position="459"/>
        <end position="486"/>
    </location>
</feature>
<feature type="transmembrane region" description="Helical" evidence="7">
    <location>
        <begin position="91"/>
        <end position="111"/>
    </location>
</feature>
<dbReference type="InterPro" id="IPR036259">
    <property type="entry name" value="MFS_trans_sf"/>
</dbReference>
<dbReference type="PANTHER" id="PTHR11328:SF24">
    <property type="entry name" value="MAJOR FACILITATOR SUPERFAMILY (MFS) PROFILE DOMAIN-CONTAINING PROTEIN"/>
    <property type="match status" value="1"/>
</dbReference>
<dbReference type="InterPro" id="IPR018043">
    <property type="entry name" value="Na/Gal_symport_CS"/>
</dbReference>
<sequence length="555" mass="61598">MTNNPNIHVIKPKPEKLNFTTKLAFGAGDLGAAITANILAFYLLFFFTGVAGLPAGMAGSVLMIGKIADAINDPIVGVMSDRTRSRWGRRLPWILLGAIPFGLLYFLQWLVPHFSDSRAVNNWCLFVYYVLIGILFNIAYTAVNLPYTALTPELTQDYDERTRLNSFRFTFSIGGSILSLILAGLIFAAFPEPQDNIKKYLILGLQCSILSVIPAFWCALRIQERGAIPILNQPQKRLLGYFLIGLGGLSGLYGLGNLIIFKSPLYLSAFSLLLSLLILLFGVTLISATPETHLIDEDAVKKRSDEANTPTISYQEQLQVAFSNKPFLYVIGIYLCSWLAVQLTASILMYFVVSWMGLSEAMFSLVALAVQGTALVMLFFWQKLSDIYGKKAVYFMGMSVWIIAQIGLFFLQPGQVNLMYALAILAGFGVSVAYLIPWSMIPDVIELDELKTGKRREGVFYAFMVLLQKFGLALGLFLVGIALQAAGFLEKMPDKPVPVQPESALFAIRIAISPLPALFLIVGLVLAYFYPITREVHAQIRLQLEEKMRSQPKTE</sequence>
<feature type="transmembrane region" description="Helical" evidence="7">
    <location>
        <begin position="241"/>
        <end position="260"/>
    </location>
</feature>